<dbReference type="Proteomes" id="UP000264605">
    <property type="component" value="Plasmid unnamed2"/>
</dbReference>
<evidence type="ECO:0000256" key="1">
    <source>
        <dbReference type="SAM" id="Phobius"/>
    </source>
</evidence>
<keyword evidence="1" id="KW-0472">Membrane</keyword>
<dbReference type="InterPro" id="IPR001646">
    <property type="entry name" value="5peptide_repeat"/>
</dbReference>
<accession>A0AAD0S444</accession>
<dbReference type="EMBL" id="CP032092">
    <property type="protein sequence ID" value="AXV67670.1"/>
    <property type="molecule type" value="Genomic_DNA"/>
</dbReference>
<keyword evidence="1" id="KW-1133">Transmembrane helix</keyword>
<protein>
    <recommendedName>
        <fullName evidence="4">Pentapeptide repeat-containing protein</fullName>
    </recommendedName>
</protein>
<gene>
    <name evidence="2" type="ORF">D0907_20275</name>
</gene>
<geneLocation type="plasmid" evidence="2 3">
    <name>unnamed2</name>
</geneLocation>
<dbReference type="Gene3D" id="2.160.20.80">
    <property type="entry name" value="E3 ubiquitin-protein ligase SopA"/>
    <property type="match status" value="1"/>
</dbReference>
<organism evidence="2 3">
    <name type="scientific">Pseudoalteromonas lipolytica</name>
    <dbReference type="NCBI Taxonomy" id="570156"/>
    <lineage>
        <taxon>Bacteria</taxon>
        <taxon>Pseudomonadati</taxon>
        <taxon>Pseudomonadota</taxon>
        <taxon>Gammaproteobacteria</taxon>
        <taxon>Alteromonadales</taxon>
        <taxon>Pseudoalteromonadaceae</taxon>
        <taxon>Pseudoalteromonas</taxon>
    </lineage>
</organism>
<dbReference type="AlphaFoldDB" id="A0AAD0S444"/>
<name>A0AAD0S444_9GAMM</name>
<dbReference type="GeneID" id="99507822"/>
<reference evidence="2 3" key="1">
    <citation type="submission" date="2018-08" db="EMBL/GenBank/DDBJ databases">
        <title>Draft genome sequence of Pseudoalteromonas donghaensis HJ51.</title>
        <authorList>
            <person name="Oh J."/>
            <person name="Roh D."/>
        </authorList>
    </citation>
    <scope>NUCLEOTIDE SEQUENCE [LARGE SCALE GENOMIC DNA]</scope>
    <source>
        <strain evidence="2 3">HJ51</strain>
        <plasmid evidence="2 3">unnamed2</plasmid>
    </source>
</reference>
<feature type="transmembrane region" description="Helical" evidence="1">
    <location>
        <begin position="420"/>
        <end position="442"/>
    </location>
</feature>
<evidence type="ECO:0000313" key="2">
    <source>
        <dbReference type="EMBL" id="AXV67670.1"/>
    </source>
</evidence>
<dbReference type="Pfam" id="PF13576">
    <property type="entry name" value="Pentapeptide_3"/>
    <property type="match status" value="1"/>
</dbReference>
<evidence type="ECO:0000313" key="3">
    <source>
        <dbReference type="Proteomes" id="UP000264605"/>
    </source>
</evidence>
<keyword evidence="1" id="KW-0812">Transmembrane</keyword>
<sequence length="448" mass="50786">MKSDAFKNDGLHQPITEKSSSKLKFTLSREKSVELWLKGKDEWNLWMKNHPDTYVDFNHVNFTPDSLASVAPDEDLAIYGKHHRYLKTISFEGYIFNGGADFTGANFPSPTHFDDARFEGEAKFTGAKFGGEASFTNTIFNSYANFSNAIFSRTVAFAATHFASNTHFNSATFECMAYFTEAAFNITTNFSHAEFKGGTHFLAATFDCIFVDFKEIKSTSTFSFEGAITDQIQKLSFKGSTFDKDFIIDGNFNCIPDLRGTKLNHHTELSDLKCNLIREKAIPFTPILKVVDKLDAEKLCRLKELAEQNKNHDKALMFHADEMRAKRWTKLNTAQSILDLLYSATSNYGQSIMRPLLWLFLSFMLFSSYLAGKSELEMREALSPAATTSIATMTPFISVSKDARQFGMGQLFKTDIPRNYYLWSYAHASASFVFIFLIGLGLRNRFRI</sequence>
<dbReference type="RefSeq" id="WP_118845449.1">
    <property type="nucleotide sequence ID" value="NZ_CP032092.1"/>
</dbReference>
<keyword evidence="2" id="KW-0614">Plasmid</keyword>
<dbReference type="KEGG" id="pdj:D0907_20275"/>
<evidence type="ECO:0008006" key="4">
    <source>
        <dbReference type="Google" id="ProtNLM"/>
    </source>
</evidence>
<proteinExistence type="predicted"/>